<evidence type="ECO:0000256" key="3">
    <source>
        <dbReference type="SAM" id="SignalP"/>
    </source>
</evidence>
<evidence type="ECO:0000313" key="5">
    <source>
        <dbReference type="EMBL" id="OUN42454.1"/>
    </source>
</evidence>
<organism evidence="5 6">
    <name type="scientific">Anaerotignum lactatifermentans</name>
    <dbReference type="NCBI Taxonomy" id="160404"/>
    <lineage>
        <taxon>Bacteria</taxon>
        <taxon>Bacillati</taxon>
        <taxon>Bacillota</taxon>
        <taxon>Clostridia</taxon>
        <taxon>Lachnospirales</taxon>
        <taxon>Anaerotignaceae</taxon>
        <taxon>Anaerotignum</taxon>
    </lineage>
</organism>
<evidence type="ECO:0000313" key="6">
    <source>
        <dbReference type="Proteomes" id="UP000195455"/>
    </source>
</evidence>
<comment type="caution">
    <text evidence="5">The sequence shown here is derived from an EMBL/GenBank/DDBJ whole genome shotgun (WGS) entry which is preliminary data.</text>
</comment>
<dbReference type="AlphaFoldDB" id="A0A1Y3U130"/>
<feature type="compositionally biased region" description="Low complexity" evidence="1">
    <location>
        <begin position="38"/>
        <end position="49"/>
    </location>
</feature>
<protein>
    <submittedName>
        <fullName evidence="5">Cell surface protein</fullName>
    </submittedName>
</protein>
<keyword evidence="2" id="KW-0812">Transmembrane</keyword>
<dbReference type="Proteomes" id="UP000195455">
    <property type="component" value="Unassembled WGS sequence"/>
</dbReference>
<keyword evidence="2" id="KW-1133">Transmembrane helix</keyword>
<dbReference type="RefSeq" id="WP_021393616.1">
    <property type="nucleotide sequence ID" value="NZ_NFHM01000012.1"/>
</dbReference>
<dbReference type="Pfam" id="PF14283">
    <property type="entry name" value="CD1107-like"/>
    <property type="match status" value="1"/>
</dbReference>
<evidence type="ECO:0000256" key="1">
    <source>
        <dbReference type="SAM" id="MobiDB-lite"/>
    </source>
</evidence>
<name>A0A1Y3U130_9FIRM</name>
<feature type="chain" id="PRO_5010988006" evidence="3">
    <location>
        <begin position="30"/>
        <end position="249"/>
    </location>
</feature>
<reference evidence="6" key="1">
    <citation type="submission" date="2017-04" db="EMBL/GenBank/DDBJ databases">
        <title>Function of individual gut microbiota members based on whole genome sequencing of pure cultures obtained from chicken caecum.</title>
        <authorList>
            <person name="Medvecky M."/>
            <person name="Cejkova D."/>
            <person name="Polansky O."/>
            <person name="Karasova D."/>
            <person name="Kubasova T."/>
            <person name="Cizek A."/>
            <person name="Rychlik I."/>
        </authorList>
    </citation>
    <scope>NUCLEOTIDE SEQUENCE [LARGE SCALE GENOMIC DNA]</scope>
    <source>
        <strain evidence="6">An75</strain>
    </source>
</reference>
<keyword evidence="3" id="KW-0732">Signal</keyword>
<feature type="region of interest" description="Disordered" evidence="1">
    <location>
        <begin position="215"/>
        <end position="249"/>
    </location>
</feature>
<sequence length="249" mass="26713">MKNKKLIRKFTVLLAALVIMCGFSVTAYAGGGDESDDTPTPVTEETPAPETEPEETTGGYEPQPLTPDGNMSLVDDISGEASGDKQFITVVTKSGNYFYIIIDRAEDGENTVHFLNQVDEADLTALMEDGQTEAPVCSCTDKCAPGSVNTACPVCSVNMSECAGVEAEPEPEETEQPQEEEKGGGMGILLVVLLVAAAGGGAFYYFKILKPKKDAAKGSNNLDDLDFDEDDEETEEVETEQTEQEDENL</sequence>
<feature type="signal peptide" evidence="3">
    <location>
        <begin position="1"/>
        <end position="29"/>
    </location>
</feature>
<proteinExistence type="predicted"/>
<keyword evidence="2" id="KW-0472">Membrane</keyword>
<feature type="transmembrane region" description="Helical" evidence="2">
    <location>
        <begin position="186"/>
        <end position="206"/>
    </location>
</feature>
<accession>A0A1Y3U130</accession>
<feature type="compositionally biased region" description="Acidic residues" evidence="1">
    <location>
        <begin position="223"/>
        <end position="249"/>
    </location>
</feature>
<dbReference type="EMBL" id="NFHM01000012">
    <property type="protein sequence ID" value="OUN42454.1"/>
    <property type="molecule type" value="Genomic_DNA"/>
</dbReference>
<feature type="domain" description="Mobile element protein CD1107-like" evidence="4">
    <location>
        <begin position="64"/>
        <end position="213"/>
    </location>
</feature>
<feature type="region of interest" description="Disordered" evidence="1">
    <location>
        <begin position="31"/>
        <end position="78"/>
    </location>
</feature>
<dbReference type="InterPro" id="IPR025376">
    <property type="entry name" value="CD1107-like_dom"/>
</dbReference>
<evidence type="ECO:0000256" key="2">
    <source>
        <dbReference type="SAM" id="Phobius"/>
    </source>
</evidence>
<gene>
    <name evidence="5" type="ORF">B5G26_09245</name>
</gene>
<evidence type="ECO:0000259" key="4">
    <source>
        <dbReference type="Pfam" id="PF14283"/>
    </source>
</evidence>